<accession>A0ACB9G785</accession>
<reference evidence="2" key="1">
    <citation type="journal article" date="2022" name="Mol. Ecol. Resour.">
        <title>The genomes of chicory, endive, great burdock and yacon provide insights into Asteraceae palaeo-polyploidization history and plant inulin production.</title>
        <authorList>
            <person name="Fan W."/>
            <person name="Wang S."/>
            <person name="Wang H."/>
            <person name="Wang A."/>
            <person name="Jiang F."/>
            <person name="Liu H."/>
            <person name="Zhao H."/>
            <person name="Xu D."/>
            <person name="Zhang Y."/>
        </authorList>
    </citation>
    <scope>NUCLEOTIDE SEQUENCE [LARGE SCALE GENOMIC DNA]</scope>
    <source>
        <strain evidence="2">cv. Punajuju</strain>
    </source>
</reference>
<evidence type="ECO:0000313" key="2">
    <source>
        <dbReference type="Proteomes" id="UP001055811"/>
    </source>
</evidence>
<evidence type="ECO:0000313" key="1">
    <source>
        <dbReference type="EMBL" id="KAI3778923.1"/>
    </source>
</evidence>
<reference evidence="1 2" key="2">
    <citation type="journal article" date="2022" name="Mol. Ecol. Resour.">
        <title>The genomes of chicory, endive, great burdock and yacon provide insights into Asteraceae paleo-polyploidization history and plant inulin production.</title>
        <authorList>
            <person name="Fan W."/>
            <person name="Wang S."/>
            <person name="Wang H."/>
            <person name="Wang A."/>
            <person name="Jiang F."/>
            <person name="Liu H."/>
            <person name="Zhao H."/>
            <person name="Xu D."/>
            <person name="Zhang Y."/>
        </authorList>
    </citation>
    <scope>NUCLEOTIDE SEQUENCE [LARGE SCALE GENOMIC DNA]</scope>
    <source>
        <strain evidence="2">cv. Punajuju</strain>
        <tissue evidence="1">Leaves</tissue>
    </source>
</reference>
<organism evidence="1 2">
    <name type="scientific">Cichorium intybus</name>
    <name type="common">Chicory</name>
    <dbReference type="NCBI Taxonomy" id="13427"/>
    <lineage>
        <taxon>Eukaryota</taxon>
        <taxon>Viridiplantae</taxon>
        <taxon>Streptophyta</taxon>
        <taxon>Embryophyta</taxon>
        <taxon>Tracheophyta</taxon>
        <taxon>Spermatophyta</taxon>
        <taxon>Magnoliopsida</taxon>
        <taxon>eudicotyledons</taxon>
        <taxon>Gunneridae</taxon>
        <taxon>Pentapetalae</taxon>
        <taxon>asterids</taxon>
        <taxon>campanulids</taxon>
        <taxon>Asterales</taxon>
        <taxon>Asteraceae</taxon>
        <taxon>Cichorioideae</taxon>
        <taxon>Cichorieae</taxon>
        <taxon>Cichoriinae</taxon>
        <taxon>Cichorium</taxon>
    </lineage>
</organism>
<keyword evidence="2" id="KW-1185">Reference proteome</keyword>
<gene>
    <name evidence="1" type="ORF">L2E82_08312</name>
</gene>
<sequence length="81" mass="9259">MYENKSKKRKCKKYQHYGLRKKQEKEEILFPLLSWIANKPPSTIVALLRRTSIFGGSGDNLCCASAYTTLPEAATSFYLPK</sequence>
<protein>
    <submittedName>
        <fullName evidence="1">Uncharacterized protein</fullName>
    </submittedName>
</protein>
<proteinExistence type="predicted"/>
<dbReference type="Proteomes" id="UP001055811">
    <property type="component" value="Linkage Group LG02"/>
</dbReference>
<name>A0ACB9G785_CICIN</name>
<comment type="caution">
    <text evidence="1">The sequence shown here is derived from an EMBL/GenBank/DDBJ whole genome shotgun (WGS) entry which is preliminary data.</text>
</comment>
<dbReference type="EMBL" id="CM042010">
    <property type="protein sequence ID" value="KAI3778923.1"/>
    <property type="molecule type" value="Genomic_DNA"/>
</dbReference>